<dbReference type="GO" id="GO:0016491">
    <property type="term" value="F:oxidoreductase activity"/>
    <property type="evidence" value="ECO:0007669"/>
    <property type="project" value="UniProtKB-KW"/>
</dbReference>
<dbReference type="EMBL" id="JAKZGP010000001">
    <property type="protein sequence ID" value="MCH7408018.1"/>
    <property type="molecule type" value="Genomic_DNA"/>
</dbReference>
<dbReference type="InterPro" id="IPR002937">
    <property type="entry name" value="Amino_oxidase"/>
</dbReference>
<evidence type="ECO:0000259" key="6">
    <source>
        <dbReference type="Pfam" id="PF01593"/>
    </source>
</evidence>
<evidence type="ECO:0000256" key="5">
    <source>
        <dbReference type="RuleBase" id="RU362075"/>
    </source>
</evidence>
<keyword evidence="3 5" id="KW-0125">Carotenoid biosynthesis</keyword>
<accession>A0ABS9UV29</accession>
<dbReference type="SUPFAM" id="SSF51905">
    <property type="entry name" value="FAD/NAD(P)-binding domain"/>
    <property type="match status" value="1"/>
</dbReference>
<dbReference type="InterPro" id="IPR036188">
    <property type="entry name" value="FAD/NAD-bd_sf"/>
</dbReference>
<organism evidence="7 8">
    <name type="scientific">Belliella filtrata</name>
    <dbReference type="NCBI Taxonomy" id="2923435"/>
    <lineage>
        <taxon>Bacteria</taxon>
        <taxon>Pseudomonadati</taxon>
        <taxon>Bacteroidota</taxon>
        <taxon>Cytophagia</taxon>
        <taxon>Cytophagales</taxon>
        <taxon>Cyclobacteriaceae</taxon>
        <taxon>Belliella</taxon>
    </lineage>
</organism>
<dbReference type="RefSeq" id="WP_241345953.1">
    <property type="nucleotide sequence ID" value="NZ_JAKZGP010000001.1"/>
</dbReference>
<dbReference type="Gene3D" id="3.50.50.60">
    <property type="entry name" value="FAD/NAD(P)-binding domain"/>
    <property type="match status" value="2"/>
</dbReference>
<evidence type="ECO:0000256" key="3">
    <source>
        <dbReference type="ARBA" id="ARBA00022746"/>
    </source>
</evidence>
<dbReference type="PANTHER" id="PTHR43734">
    <property type="entry name" value="PHYTOENE DESATURASE"/>
    <property type="match status" value="1"/>
</dbReference>
<sequence length="493" mass="56090">MSKKKVVVIGSGFAGLSVATHLADQGFEVSLLEKNTTPGGRARKFEVEGFVFDMGPSWYWMPDVFEDYFAHFGKKTSDYYNLIRLDPSYTVIYGEHDFVDIPANLDEFRALLESIEPGVGPRFDEFLKQAAYKYEVGIKDLVNRPSRSLLEFASLSLLKDIFRMDVFQSMSKHVRKYFSEDKIIRLMEFPVLFLGETAENIPALYSLMNYADIALGTWYPDGGMHKIIEGMVSLAKEKGVKFHFDAEVVSMKMEEGHVLGVTTKDGRFFGSDVVVAGADYQHIDQHVLDPKYRSYDQEYWNTRVMAPGSLLFYLGVDKKLPNLNHHNLFFDEPLGPHADAIYTNPRWPEKPLFYASVPSKTDASVAPDGCENLFLLVPLAPDLEDSEEMREKYYHIILDRLERLTGEEIRSHVIYKRSYAHKDFKQDYHAFKGNAYGLANTLYQTAILKPSLKSKKIDNLYYTGQLTVPGPGVPPSLISGRVVAKEVIKENKL</sequence>
<evidence type="ECO:0000256" key="4">
    <source>
        <dbReference type="ARBA" id="ARBA00023002"/>
    </source>
</evidence>
<name>A0ABS9UV29_9BACT</name>
<dbReference type="EC" id="1.-.-.-" evidence="7"/>
<dbReference type="Proteomes" id="UP001165489">
    <property type="component" value="Unassembled WGS sequence"/>
</dbReference>
<dbReference type="PANTHER" id="PTHR43734:SF1">
    <property type="entry name" value="PHYTOENE DESATURASE"/>
    <property type="match status" value="1"/>
</dbReference>
<reference evidence="7" key="1">
    <citation type="submission" date="2022-03" db="EMBL/GenBank/DDBJ databases">
        <title>De novo assembled genomes of Belliella spp. (Cyclobacteriaceae) strains.</title>
        <authorList>
            <person name="Szabo A."/>
            <person name="Korponai K."/>
            <person name="Felfoldi T."/>
        </authorList>
    </citation>
    <scope>NUCLEOTIDE SEQUENCE</scope>
    <source>
        <strain evidence="7">DSM 111904</strain>
    </source>
</reference>
<gene>
    <name evidence="7" type="primary">crtI</name>
    <name evidence="7" type="ORF">MM239_01310</name>
</gene>
<comment type="similarity">
    <text evidence="2 5">Belongs to the carotenoid/retinoid oxidoreductase family.</text>
</comment>
<dbReference type="Pfam" id="PF01593">
    <property type="entry name" value="Amino_oxidase"/>
    <property type="match status" value="1"/>
</dbReference>
<proteinExistence type="inferred from homology"/>
<evidence type="ECO:0000313" key="8">
    <source>
        <dbReference type="Proteomes" id="UP001165489"/>
    </source>
</evidence>
<dbReference type="NCBIfam" id="TIGR02734">
    <property type="entry name" value="crtI_fam"/>
    <property type="match status" value="1"/>
</dbReference>
<dbReference type="InterPro" id="IPR014105">
    <property type="entry name" value="Carotenoid/retinoid_OxRdtase"/>
</dbReference>
<keyword evidence="4 5" id="KW-0560">Oxidoreductase</keyword>
<evidence type="ECO:0000256" key="2">
    <source>
        <dbReference type="ARBA" id="ARBA00006046"/>
    </source>
</evidence>
<feature type="domain" description="Amine oxidase" evidence="6">
    <location>
        <begin position="13"/>
        <end position="488"/>
    </location>
</feature>
<evidence type="ECO:0000256" key="1">
    <source>
        <dbReference type="ARBA" id="ARBA00004829"/>
    </source>
</evidence>
<protein>
    <submittedName>
        <fullName evidence="7">Phytoene desaturase family protein</fullName>
        <ecNumber evidence="7">1.-.-.-</ecNumber>
    </submittedName>
</protein>
<evidence type="ECO:0000313" key="7">
    <source>
        <dbReference type="EMBL" id="MCH7408018.1"/>
    </source>
</evidence>
<keyword evidence="8" id="KW-1185">Reference proteome</keyword>
<comment type="pathway">
    <text evidence="1 5">Carotenoid biosynthesis.</text>
</comment>
<comment type="caution">
    <text evidence="7">The sequence shown here is derived from an EMBL/GenBank/DDBJ whole genome shotgun (WGS) entry which is preliminary data.</text>
</comment>